<evidence type="ECO:0000313" key="5">
    <source>
        <dbReference type="Proteomes" id="UP000319557"/>
    </source>
</evidence>
<accession>A0A517LX84</accession>
<evidence type="ECO:0000256" key="2">
    <source>
        <dbReference type="SAM" id="Phobius"/>
    </source>
</evidence>
<reference evidence="4 5" key="1">
    <citation type="submission" date="2019-02" db="EMBL/GenBank/DDBJ databases">
        <title>Deep-cultivation of Planctomycetes and their phenomic and genomic characterization uncovers novel biology.</title>
        <authorList>
            <person name="Wiegand S."/>
            <person name="Jogler M."/>
            <person name="Boedeker C."/>
            <person name="Pinto D."/>
            <person name="Vollmers J."/>
            <person name="Rivas-Marin E."/>
            <person name="Kohn T."/>
            <person name="Peeters S.H."/>
            <person name="Heuer A."/>
            <person name="Rast P."/>
            <person name="Oberbeckmann S."/>
            <person name="Bunk B."/>
            <person name="Jeske O."/>
            <person name="Meyerdierks A."/>
            <person name="Storesund J.E."/>
            <person name="Kallscheuer N."/>
            <person name="Luecker S."/>
            <person name="Lage O.M."/>
            <person name="Pohl T."/>
            <person name="Merkel B.J."/>
            <person name="Hornburger P."/>
            <person name="Mueller R.-W."/>
            <person name="Bruemmer F."/>
            <person name="Labrenz M."/>
            <person name="Spormann A.M."/>
            <person name="Op den Camp H."/>
            <person name="Overmann J."/>
            <person name="Amann R."/>
            <person name="Jetten M.S.M."/>
            <person name="Mascher T."/>
            <person name="Medema M.H."/>
            <person name="Devos D.P."/>
            <person name="Kaster A.-K."/>
            <person name="Ovreas L."/>
            <person name="Rohde M."/>
            <person name="Galperin M.Y."/>
            <person name="Jogler C."/>
        </authorList>
    </citation>
    <scope>NUCLEOTIDE SEQUENCE [LARGE SCALE GENOMIC DNA]</scope>
    <source>
        <strain evidence="4 5">EC9</strain>
    </source>
</reference>
<dbReference type="Proteomes" id="UP000319557">
    <property type="component" value="Chromosome"/>
</dbReference>
<keyword evidence="2" id="KW-1133">Transmembrane helix</keyword>
<keyword evidence="4" id="KW-0808">Transferase</keyword>
<proteinExistence type="inferred from homology"/>
<dbReference type="RefSeq" id="WP_145343453.1">
    <property type="nucleotide sequence ID" value="NZ_CP036261.1"/>
</dbReference>
<protein>
    <submittedName>
        <fullName evidence="4">Putative sugar transferase EpsL</fullName>
        <ecNumber evidence="4">2.-.-.-</ecNumber>
    </submittedName>
</protein>
<feature type="domain" description="Bacterial sugar transferase" evidence="3">
    <location>
        <begin position="10"/>
        <end position="187"/>
    </location>
</feature>
<organism evidence="4 5">
    <name type="scientific">Rosistilla ulvae</name>
    <dbReference type="NCBI Taxonomy" id="1930277"/>
    <lineage>
        <taxon>Bacteria</taxon>
        <taxon>Pseudomonadati</taxon>
        <taxon>Planctomycetota</taxon>
        <taxon>Planctomycetia</taxon>
        <taxon>Pirellulales</taxon>
        <taxon>Pirellulaceae</taxon>
        <taxon>Rosistilla</taxon>
    </lineage>
</organism>
<dbReference type="PANTHER" id="PTHR30576:SF10">
    <property type="entry name" value="SLL5057 PROTEIN"/>
    <property type="match status" value="1"/>
</dbReference>
<dbReference type="EMBL" id="CP036261">
    <property type="protein sequence ID" value="QDS87235.1"/>
    <property type="molecule type" value="Genomic_DNA"/>
</dbReference>
<keyword evidence="2" id="KW-0812">Transmembrane</keyword>
<keyword evidence="5" id="KW-1185">Reference proteome</keyword>
<gene>
    <name evidence="4" type="primary">epsL_1</name>
    <name evidence="4" type="ORF">EC9_14130</name>
</gene>
<dbReference type="OrthoDB" id="9766874at2"/>
<evidence type="ECO:0000259" key="3">
    <source>
        <dbReference type="Pfam" id="PF02397"/>
    </source>
</evidence>
<feature type="transmembrane region" description="Helical" evidence="2">
    <location>
        <begin position="12"/>
        <end position="36"/>
    </location>
</feature>
<evidence type="ECO:0000256" key="1">
    <source>
        <dbReference type="ARBA" id="ARBA00006464"/>
    </source>
</evidence>
<dbReference type="KEGG" id="ruv:EC9_14130"/>
<dbReference type="EC" id="2.-.-.-" evidence="4"/>
<comment type="similarity">
    <text evidence="1">Belongs to the bacterial sugar transferase family.</text>
</comment>
<dbReference type="PANTHER" id="PTHR30576">
    <property type="entry name" value="COLANIC BIOSYNTHESIS UDP-GLUCOSE LIPID CARRIER TRANSFERASE"/>
    <property type="match status" value="1"/>
</dbReference>
<name>A0A517LX84_9BACT</name>
<dbReference type="InterPro" id="IPR003362">
    <property type="entry name" value="Bact_transf"/>
</dbReference>
<dbReference type="Pfam" id="PF02397">
    <property type="entry name" value="Bac_transf"/>
    <property type="match status" value="1"/>
</dbReference>
<keyword evidence="2" id="KW-0472">Membrane</keyword>
<dbReference type="GO" id="GO:0016780">
    <property type="term" value="F:phosphotransferase activity, for other substituted phosphate groups"/>
    <property type="evidence" value="ECO:0007669"/>
    <property type="project" value="TreeGrafter"/>
</dbReference>
<sequence>MFRTIQRQLKSILDFGVSLIALAVLLPLFAIVAVAIKIDDGGPVFFRQQRLGGGAKPFSIWKFRSMVVDADEQLLCNDGMPSGNRITRVGSIIRRLSIDELPQLINVVRGEVSFVGPRAVLPSHWQRYDDFQRRRFEVRPGITGLAQVNGRNTLPWTRRLELDVQYVDHFSLVLDLLIILKTFYVVIRGDGFVADRNPLDVDDLPKSASQQASE</sequence>
<evidence type="ECO:0000313" key="4">
    <source>
        <dbReference type="EMBL" id="QDS87235.1"/>
    </source>
</evidence>
<dbReference type="AlphaFoldDB" id="A0A517LX84"/>